<dbReference type="PANTHER" id="PTHR42959">
    <property type="entry name" value="CARBAMOYLTRANSFERASE"/>
    <property type="match status" value="1"/>
</dbReference>
<dbReference type="InterPro" id="IPR055128">
    <property type="entry name" value="HypF_C_2"/>
</dbReference>
<reference evidence="4 5" key="1">
    <citation type="submission" date="2016-04" db="EMBL/GenBank/DDBJ databases">
        <title>Genome analysis of Thermosulfurimonas dismutans, the first thermophilic sulfur-disproportionating bacterium of the phylum Thermodesulfobacteria.</title>
        <authorList>
            <person name="Mardanov A.V."/>
            <person name="Beletsky A.V."/>
            <person name="Kadnikov V.V."/>
            <person name="Slobodkin A.I."/>
            <person name="Ravin N.V."/>
        </authorList>
    </citation>
    <scope>NUCLEOTIDE SEQUENCE [LARGE SCALE GENOMIC DNA]</scope>
    <source>
        <strain evidence="4 5">S95</strain>
    </source>
</reference>
<dbReference type="Gene3D" id="1.10.357.160">
    <property type="match status" value="1"/>
</dbReference>
<organism evidence="4 5">
    <name type="scientific">Thermosulfurimonas dismutans</name>
    <dbReference type="NCBI Taxonomy" id="999894"/>
    <lineage>
        <taxon>Bacteria</taxon>
        <taxon>Pseudomonadati</taxon>
        <taxon>Thermodesulfobacteriota</taxon>
        <taxon>Thermodesulfobacteria</taxon>
        <taxon>Thermodesulfobacteriales</taxon>
        <taxon>Thermodesulfobacteriaceae</taxon>
        <taxon>Thermosulfurimonas</taxon>
    </lineage>
</organism>
<sequence>MSPHLGDLEDAETLALWERTFEHYVKLFGVRPRIVVSDLHPDYLSTRLAEEIAEKEGLLHLRLQHHAAHAYAALGVRAGQKALAVVLDGAGLGLDGTIWGGEILLLEGEHFRRVGSLEPFLLPGGEAAEREPWRVALAFLRDLYGGDALYHLTGSLESLPEEKLKTVWFQIERKLHTPLTSSAGRLFEIVAVLLGLGWRNHYEGELALRLESLASRTSEEKVKPYAAGFSPESGLISGRDLILSVLKDLKRGIPRELIALRFHLGLSGALVRACRELARRFEVREVCLSGGCFQNAVFLEATLEGLMREGLKPVFSEEVPPNDGGVSYGQAVWASLANHL</sequence>
<dbReference type="InterPro" id="IPR041440">
    <property type="entry name" value="HypF_C"/>
</dbReference>
<gene>
    <name evidence="4" type="ORF">TDIS_0924</name>
</gene>
<evidence type="ECO:0000259" key="2">
    <source>
        <dbReference type="Pfam" id="PF17788"/>
    </source>
</evidence>
<comment type="similarity">
    <text evidence="1">Belongs to the carbamoyltransferase HypF family.</text>
</comment>
<comment type="caution">
    <text evidence="4">The sequence shown here is derived from an EMBL/GenBank/DDBJ whole genome shotgun (WGS) entry which is preliminary data.</text>
</comment>
<dbReference type="PANTHER" id="PTHR42959:SF1">
    <property type="entry name" value="CARBAMOYLTRANSFERASE HYPF"/>
    <property type="match status" value="1"/>
</dbReference>
<dbReference type="RefSeq" id="WP_084270961.1">
    <property type="nucleotide sequence ID" value="NZ_LWLG01000004.1"/>
</dbReference>
<dbReference type="GO" id="GO:0008270">
    <property type="term" value="F:zinc ion binding"/>
    <property type="evidence" value="ECO:0007669"/>
    <property type="project" value="TreeGrafter"/>
</dbReference>
<dbReference type="Pfam" id="PF17788">
    <property type="entry name" value="HypF_C"/>
    <property type="match status" value="1"/>
</dbReference>
<dbReference type="AlphaFoldDB" id="A0A179D5W6"/>
<proteinExistence type="inferred from homology"/>
<feature type="domain" description="HypF Kae1-like" evidence="2">
    <location>
        <begin position="1"/>
        <end position="74"/>
    </location>
</feature>
<dbReference type="OrthoDB" id="9808093at2"/>
<dbReference type="Proteomes" id="UP000078390">
    <property type="component" value="Unassembled WGS sequence"/>
</dbReference>
<protein>
    <submittedName>
        <fullName evidence="4">[NiFe] hydrogenase metallocenter assembly protein HypF</fullName>
    </submittedName>
</protein>
<dbReference type="STRING" id="999894.TDIS_0924"/>
<evidence type="ECO:0000259" key="3">
    <source>
        <dbReference type="Pfam" id="PF22521"/>
    </source>
</evidence>
<dbReference type="GO" id="GO:0051604">
    <property type="term" value="P:protein maturation"/>
    <property type="evidence" value="ECO:0007669"/>
    <property type="project" value="TreeGrafter"/>
</dbReference>
<feature type="domain" description="Carbamoyltransferase Kae1-like" evidence="3">
    <location>
        <begin position="85"/>
        <end position="330"/>
    </location>
</feature>
<dbReference type="Gene3D" id="3.30.420.560">
    <property type="match status" value="1"/>
</dbReference>
<evidence type="ECO:0000313" key="5">
    <source>
        <dbReference type="Proteomes" id="UP000078390"/>
    </source>
</evidence>
<accession>A0A179D5W6</accession>
<name>A0A179D5W6_9BACT</name>
<evidence type="ECO:0000256" key="1">
    <source>
        <dbReference type="ARBA" id="ARBA00008097"/>
    </source>
</evidence>
<dbReference type="InterPro" id="IPR051060">
    <property type="entry name" value="Carbamoyltrans_HypF-like"/>
</dbReference>
<dbReference type="GO" id="GO:0016743">
    <property type="term" value="F:carboxyl- or carbamoyltransferase activity"/>
    <property type="evidence" value="ECO:0007669"/>
    <property type="project" value="TreeGrafter"/>
</dbReference>
<keyword evidence="5" id="KW-1185">Reference proteome</keyword>
<dbReference type="Gene3D" id="3.30.420.360">
    <property type="match status" value="1"/>
</dbReference>
<dbReference type="Pfam" id="PF22521">
    <property type="entry name" value="HypF_C_2"/>
    <property type="match status" value="1"/>
</dbReference>
<dbReference type="PATRIC" id="fig|999894.6.peg.920"/>
<evidence type="ECO:0000313" key="4">
    <source>
        <dbReference type="EMBL" id="OAQ20998.1"/>
    </source>
</evidence>
<dbReference type="EMBL" id="LWLG01000004">
    <property type="protein sequence ID" value="OAQ20998.1"/>
    <property type="molecule type" value="Genomic_DNA"/>
</dbReference>